<feature type="region of interest" description="Disordered" evidence="1">
    <location>
        <begin position="62"/>
        <end position="84"/>
    </location>
</feature>
<dbReference type="Proteomes" id="UP000006906">
    <property type="component" value="Chromosome 9"/>
</dbReference>
<evidence type="ECO:0000313" key="3">
    <source>
        <dbReference type="Proteomes" id="UP000006906"/>
    </source>
</evidence>
<dbReference type="KEGG" id="cre:CHLRE_09g389851v5"/>
<feature type="region of interest" description="Disordered" evidence="1">
    <location>
        <begin position="722"/>
        <end position="749"/>
    </location>
</feature>
<feature type="compositionally biased region" description="Low complexity" evidence="1">
    <location>
        <begin position="73"/>
        <end position="84"/>
    </location>
</feature>
<proteinExistence type="predicted"/>
<feature type="region of interest" description="Disordered" evidence="1">
    <location>
        <begin position="1531"/>
        <end position="1556"/>
    </location>
</feature>
<feature type="region of interest" description="Disordered" evidence="1">
    <location>
        <begin position="1"/>
        <end position="47"/>
    </location>
</feature>
<organism evidence="2 3">
    <name type="scientific">Chlamydomonas reinhardtii</name>
    <name type="common">Chlamydomonas smithii</name>
    <dbReference type="NCBI Taxonomy" id="3055"/>
    <lineage>
        <taxon>Eukaryota</taxon>
        <taxon>Viridiplantae</taxon>
        <taxon>Chlorophyta</taxon>
        <taxon>core chlorophytes</taxon>
        <taxon>Chlorophyceae</taxon>
        <taxon>CS clade</taxon>
        <taxon>Chlamydomonadales</taxon>
        <taxon>Chlamydomonadaceae</taxon>
        <taxon>Chlamydomonas</taxon>
    </lineage>
</organism>
<feature type="region of interest" description="Disordered" evidence="1">
    <location>
        <begin position="1375"/>
        <end position="1423"/>
    </location>
</feature>
<dbReference type="ExpressionAtlas" id="A0A2K3DDL7">
    <property type="expression patterns" value="differential"/>
</dbReference>
<keyword evidence="3" id="KW-1185">Reference proteome</keyword>
<reference evidence="2 3" key="1">
    <citation type="journal article" date="2007" name="Science">
        <title>The Chlamydomonas genome reveals the evolution of key animal and plant functions.</title>
        <authorList>
            <person name="Merchant S.S."/>
            <person name="Prochnik S.E."/>
            <person name="Vallon O."/>
            <person name="Harris E.H."/>
            <person name="Karpowicz S.J."/>
            <person name="Witman G.B."/>
            <person name="Terry A."/>
            <person name="Salamov A."/>
            <person name="Fritz-Laylin L.K."/>
            <person name="Marechal-Drouard L."/>
            <person name="Marshall W.F."/>
            <person name="Qu L.H."/>
            <person name="Nelson D.R."/>
            <person name="Sanderfoot A.A."/>
            <person name="Spalding M.H."/>
            <person name="Kapitonov V.V."/>
            <person name="Ren Q."/>
            <person name="Ferris P."/>
            <person name="Lindquist E."/>
            <person name="Shapiro H."/>
            <person name="Lucas S.M."/>
            <person name="Grimwood J."/>
            <person name="Schmutz J."/>
            <person name="Cardol P."/>
            <person name="Cerutti H."/>
            <person name="Chanfreau G."/>
            <person name="Chen C.L."/>
            <person name="Cognat V."/>
            <person name="Croft M.T."/>
            <person name="Dent R."/>
            <person name="Dutcher S."/>
            <person name="Fernandez E."/>
            <person name="Fukuzawa H."/>
            <person name="Gonzalez-Ballester D."/>
            <person name="Gonzalez-Halphen D."/>
            <person name="Hallmann A."/>
            <person name="Hanikenne M."/>
            <person name="Hippler M."/>
            <person name="Inwood W."/>
            <person name="Jabbari K."/>
            <person name="Kalanon M."/>
            <person name="Kuras R."/>
            <person name="Lefebvre P.A."/>
            <person name="Lemaire S.D."/>
            <person name="Lobanov A.V."/>
            <person name="Lohr M."/>
            <person name="Manuell A."/>
            <person name="Meier I."/>
            <person name="Mets L."/>
            <person name="Mittag M."/>
            <person name="Mittelmeier T."/>
            <person name="Moroney J.V."/>
            <person name="Moseley J."/>
            <person name="Napoli C."/>
            <person name="Nedelcu A.M."/>
            <person name="Niyogi K."/>
            <person name="Novoselov S.V."/>
            <person name="Paulsen I.T."/>
            <person name="Pazour G."/>
            <person name="Purton S."/>
            <person name="Ral J.P."/>
            <person name="Riano-Pachon D.M."/>
            <person name="Riekhof W."/>
            <person name="Rymarquis L."/>
            <person name="Schroda M."/>
            <person name="Stern D."/>
            <person name="Umen J."/>
            <person name="Willows R."/>
            <person name="Wilson N."/>
            <person name="Zimmer S.L."/>
            <person name="Allmer J."/>
            <person name="Balk J."/>
            <person name="Bisova K."/>
            <person name="Chen C.J."/>
            <person name="Elias M."/>
            <person name="Gendler K."/>
            <person name="Hauser C."/>
            <person name="Lamb M.R."/>
            <person name="Ledford H."/>
            <person name="Long J.C."/>
            <person name="Minagawa J."/>
            <person name="Page M.D."/>
            <person name="Pan J."/>
            <person name="Pootakham W."/>
            <person name="Roje S."/>
            <person name="Rose A."/>
            <person name="Stahlberg E."/>
            <person name="Terauchi A.M."/>
            <person name="Yang P."/>
            <person name="Ball S."/>
            <person name="Bowler C."/>
            <person name="Dieckmann C.L."/>
            <person name="Gladyshev V.N."/>
            <person name="Green P."/>
            <person name="Jorgensen R."/>
            <person name="Mayfield S."/>
            <person name="Mueller-Roeber B."/>
            <person name="Rajamani S."/>
            <person name="Sayre R.T."/>
            <person name="Brokstein P."/>
            <person name="Dubchak I."/>
            <person name="Goodstein D."/>
            <person name="Hornick L."/>
            <person name="Huang Y.W."/>
            <person name="Jhaveri J."/>
            <person name="Luo Y."/>
            <person name="Martinez D."/>
            <person name="Ngau W.C."/>
            <person name="Otillar B."/>
            <person name="Poliakov A."/>
            <person name="Porter A."/>
            <person name="Szajkowski L."/>
            <person name="Werner G."/>
            <person name="Zhou K."/>
            <person name="Grigoriev I.V."/>
            <person name="Rokhsar D.S."/>
            <person name="Grossman A.R."/>
        </authorList>
    </citation>
    <scope>NUCLEOTIDE SEQUENCE [LARGE SCALE GENOMIC DNA]</scope>
    <source>
        <strain evidence="3">CC-503</strain>
    </source>
</reference>
<evidence type="ECO:0000313" key="2">
    <source>
        <dbReference type="EMBL" id="PNW78616.1"/>
    </source>
</evidence>
<dbReference type="EMBL" id="CM008970">
    <property type="protein sequence ID" value="PNW78616.1"/>
    <property type="molecule type" value="Genomic_DNA"/>
</dbReference>
<dbReference type="InParanoid" id="A0A2K3DDL7"/>
<sequence length="1753" mass="172207">MLPLRGESGGGHAAAPSSALAPTAASSLAEAGGRSAPPQLTSSFSSPIKLPTGAEGLACCSASQEMPREETHAQQVAGAGRDAGAVGHAPTPAAGGAAALPSPFALLACNLVAGAGGPGTRSCDPAVGPTTALSGVAAAAPSRVAGAGAVSVQLPQWTAADHDEDEPIGTATRAYALYIRAAAKAAAARAAEAAAVSSQAASGATEATPAPAAWRGAATYPPAAASSAAVSPLPCPFTMAANLPSELSADAAGGDVGPPSTGAGGGTAALSPTNEASIDSSGHSPAAGARGAACAVLGLHTASAGLTVLTASHIADSGSSSGGSRAQAGSCSSLTGNSSCLVSICGSGSGSTGGCGASWGICYSHGTSRSGSSRITESHDACYSRCSRCGSGCLQHVTSPQSSARSPGALLESKPSVRHASCALAATIATAVVGAASPSGTAAAYCSPQRGRDAAGRHTEAAPACLDSGAQPSPPQPPGSLQPASHIAATAGATPLPPSTEAMLLALSWLPHNELACSGRRICRAARQAFPARLLRVRPGLPVPYHARHGMYEDPHALRLLAYEEKQRLLAAAAGAGDLGAVVALRGQKPPCPWGPAAPCAAAAGGHLKLLQWLVGAGCPLDYVAALAAAAAAPPHCGGAEVLRWLATWSGSSSADPAAAAAPGASTNDGGSHRVSEALAATRRALFRRGDCGLAVAAAGCGGTAATAASCAPDSSWPSVPSSTSSAPSFSRASAPEFPPASSSLKPSLRMPLSTACSGSCSNTAPSSSTTTTAPSSASASSYAAAASAVRILKLQVLVAELGCALSGEVLAAALRAGDLHTAAWLRQRGVRPTASGWLAATTLRPPAAAVAVWGWLAEQRAPLASDDVPVEATLAAAVAAGNGALLLPWLDERGLLQPLLPLPQPLVTSLATFAARCGDIACLHWLLASAGASPGPAASSSSGNTAVAAAQIVPAAHEEIGQGGEASCAVGPVMTAAAALDGSGRGGLALLCAAAGAGLLGVVKWLMAAQPASCEEGGIARGRDGSSDSSSCGRSRLSLEARALVVEAAAEAAHVGVVAAAPQDTSWGGYASYSSPHDSSCSSDHTYTAEPMLRLLSAAGCRASVRAAELAAARGDVPALGFLLEQLQAQPPLGPAEASVAAAAALASTPPLGPDPDLGPGGGWDSQAGVWLTAHSGCDPAAVLAADSAAKRGPAVCGVDSSSIHVEEVQQSEARAAVVAGSSCSWSGAGRHDDAYLAALHRSCVGRRHDDHRRRLTGLTPGAAALDAVAANESKPAVYAAASCGPAASCGVASGASAAGGTTGRAMADGARRRHRMDAGGSLAAGGAGGHDPVALLEWLWSCGVRHWGAAVVRRAALECGGAAAADVLAWLSTHPPPAPPPPANPPPAPATANATACEPASPAVPRTPVRPPESPAAGSALNGGMCGEPVAARCDGGESLFLEAVQHPIAGGRAAVLELLSGELGYAMSAQAYGAAAHRGDLCTLACLTRLGCPLPPPAAPAPAAAPVAGAGVGPGEAAEAFWSAFLHGGGDHHSDGSRPAGSDQAEGAGSGVLTGDTAGWQLAALKALVEAERGGGSFYIRRQPAPSEPPTDPSCQIPAILQNQQQPAAQAVLFRRLQTEPRRQLRQLHSLQREQVQPLPEPVKWQRSVSLHRDGVAAGAGAADAYGDGRLGQCYSTAVLAAAAAAAGGMQAAAAAAALPGAKEAFGCPLVAVAAGEMGAVARGVLARVREWCLFPERSAVVACVEQLME</sequence>
<dbReference type="RefSeq" id="XP_042921018.1">
    <property type="nucleotide sequence ID" value="XM_043065521.1"/>
</dbReference>
<name>A0A2K3DDL7_CHLRE</name>
<dbReference type="PANTHER" id="PTHR46586">
    <property type="entry name" value="ANKYRIN REPEAT-CONTAINING PROTEIN"/>
    <property type="match status" value="1"/>
</dbReference>
<feature type="compositionally biased region" description="Low complexity" evidence="1">
    <location>
        <begin position="13"/>
        <end position="32"/>
    </location>
</feature>
<dbReference type="GeneID" id="5720060"/>
<dbReference type="OrthoDB" id="552582at2759"/>
<dbReference type="PANTHER" id="PTHR46586:SF3">
    <property type="entry name" value="ANKYRIN REPEAT-CONTAINING PROTEIN"/>
    <property type="match status" value="1"/>
</dbReference>
<dbReference type="InterPro" id="IPR052050">
    <property type="entry name" value="SecEffector_AnkRepeat"/>
</dbReference>
<accession>A0A2K3DDL7</accession>
<gene>
    <name evidence="2" type="ORF">CHLRE_09g389851v5</name>
</gene>
<evidence type="ECO:0000256" key="1">
    <source>
        <dbReference type="SAM" id="MobiDB-lite"/>
    </source>
</evidence>
<feature type="compositionally biased region" description="Pro residues" evidence="1">
    <location>
        <begin position="1376"/>
        <end position="1391"/>
    </location>
</feature>
<protein>
    <submittedName>
        <fullName evidence="2">Uncharacterized protein</fullName>
    </submittedName>
</protein>
<feature type="compositionally biased region" description="Low complexity" evidence="1">
    <location>
        <begin position="722"/>
        <end position="744"/>
    </location>
</feature>
<dbReference type="Gramene" id="PNW78616">
    <property type="protein sequence ID" value="PNW78616"/>
    <property type="gene ID" value="CHLRE_09g389851v5"/>
</dbReference>
<feature type="region of interest" description="Disordered" evidence="1">
    <location>
        <begin position="457"/>
        <end position="484"/>
    </location>
</feature>
<feature type="region of interest" description="Disordered" evidence="1">
    <location>
        <begin position="250"/>
        <end position="284"/>
    </location>
</feature>